<dbReference type="Proteomes" id="UP000216101">
    <property type="component" value="Unassembled WGS sequence"/>
</dbReference>
<dbReference type="SUPFAM" id="SSF103088">
    <property type="entry name" value="OmpA-like"/>
    <property type="match status" value="1"/>
</dbReference>
<keyword evidence="3" id="KW-1003">Cell membrane</keyword>
<evidence type="ECO:0000256" key="5">
    <source>
        <dbReference type="ARBA" id="ARBA00022989"/>
    </source>
</evidence>
<organism evidence="11 12">
    <name type="scientific">Cellvibrio mixtus</name>
    <dbReference type="NCBI Taxonomy" id="39650"/>
    <lineage>
        <taxon>Bacteria</taxon>
        <taxon>Pseudomonadati</taxon>
        <taxon>Pseudomonadota</taxon>
        <taxon>Gammaproteobacteria</taxon>
        <taxon>Cellvibrionales</taxon>
        <taxon>Cellvibrionaceae</taxon>
        <taxon>Cellvibrio</taxon>
    </lineage>
</organism>
<evidence type="ECO:0000256" key="3">
    <source>
        <dbReference type="ARBA" id="ARBA00022475"/>
    </source>
</evidence>
<name>A0A266Q7K1_9GAMM</name>
<dbReference type="Pfam" id="PF00691">
    <property type="entry name" value="OmpA"/>
    <property type="match status" value="1"/>
</dbReference>
<dbReference type="InterPro" id="IPR025713">
    <property type="entry name" value="MotB-like_N_dom"/>
</dbReference>
<dbReference type="EMBL" id="NHNI01000001">
    <property type="protein sequence ID" value="OZY85863.1"/>
    <property type="molecule type" value="Genomic_DNA"/>
</dbReference>
<dbReference type="Pfam" id="PF13677">
    <property type="entry name" value="MotB_plug"/>
    <property type="match status" value="1"/>
</dbReference>
<dbReference type="PANTHER" id="PTHR30329">
    <property type="entry name" value="STATOR ELEMENT OF FLAGELLAR MOTOR COMPLEX"/>
    <property type="match status" value="1"/>
</dbReference>
<keyword evidence="5 9" id="KW-1133">Transmembrane helix</keyword>
<feature type="transmembrane region" description="Helical" evidence="9">
    <location>
        <begin position="27"/>
        <end position="50"/>
    </location>
</feature>
<feature type="region of interest" description="Disordered" evidence="8">
    <location>
        <begin position="84"/>
        <end position="114"/>
    </location>
</feature>
<sequence>MRKRSDKDSEVIVKRRKKSSHEDGHSGAWKVAFADFTMAMMALFMVLWVITPQNIKQTTAAEAMTNPLVDGGAGVFDGTSRTPLDLDGVPVQRNKDKPETPDAVGETARATSTRETVKYTSPAELQELANAMQVLALQLDAEANIEVQVVPQGLRILIKDDQQRFMFDRGSVKLNPHFVVLLQRLAGVLAQVGNKLIISGHTDSTPYKLANGYNNWNLSGDRALSARQVMVESGLATAAVLQVAAQADVMPLRPEMPEDGVNRRIEILLLTAKAEGLYRELFGDQQTRVDYSSQQAELIVPANSDASTNNTTSTH</sequence>
<dbReference type="RefSeq" id="WP_094983678.1">
    <property type="nucleotide sequence ID" value="NZ_NHNI01000001.1"/>
</dbReference>
<feature type="compositionally biased region" description="Basic and acidic residues" evidence="8">
    <location>
        <begin position="1"/>
        <end position="13"/>
    </location>
</feature>
<evidence type="ECO:0000256" key="7">
    <source>
        <dbReference type="PROSITE-ProRule" id="PRU00473"/>
    </source>
</evidence>
<dbReference type="PROSITE" id="PS51123">
    <property type="entry name" value="OMPA_2"/>
    <property type="match status" value="1"/>
</dbReference>
<evidence type="ECO:0000256" key="2">
    <source>
        <dbReference type="ARBA" id="ARBA00008914"/>
    </source>
</evidence>
<protein>
    <recommendedName>
        <fullName evidence="10">OmpA-like domain-containing protein</fullName>
    </recommendedName>
</protein>
<evidence type="ECO:0000313" key="12">
    <source>
        <dbReference type="Proteomes" id="UP000216101"/>
    </source>
</evidence>
<evidence type="ECO:0000256" key="8">
    <source>
        <dbReference type="SAM" id="MobiDB-lite"/>
    </source>
</evidence>
<evidence type="ECO:0000256" key="1">
    <source>
        <dbReference type="ARBA" id="ARBA00004162"/>
    </source>
</evidence>
<keyword evidence="12" id="KW-1185">Reference proteome</keyword>
<keyword evidence="4 9" id="KW-0812">Transmembrane</keyword>
<dbReference type="Gene3D" id="3.30.1330.60">
    <property type="entry name" value="OmpA-like domain"/>
    <property type="match status" value="1"/>
</dbReference>
<evidence type="ECO:0000256" key="9">
    <source>
        <dbReference type="SAM" id="Phobius"/>
    </source>
</evidence>
<feature type="region of interest" description="Disordered" evidence="8">
    <location>
        <begin position="1"/>
        <end position="24"/>
    </location>
</feature>
<comment type="caution">
    <text evidence="11">The sequence shown here is derived from an EMBL/GenBank/DDBJ whole genome shotgun (WGS) entry which is preliminary data.</text>
</comment>
<dbReference type="InterPro" id="IPR050330">
    <property type="entry name" value="Bact_OuterMem_StrucFunc"/>
</dbReference>
<dbReference type="GO" id="GO:0005886">
    <property type="term" value="C:plasma membrane"/>
    <property type="evidence" value="ECO:0007669"/>
    <property type="project" value="UniProtKB-SubCell"/>
</dbReference>
<feature type="domain" description="OmpA-like" evidence="10">
    <location>
        <begin position="154"/>
        <end position="273"/>
    </location>
</feature>
<evidence type="ECO:0000256" key="6">
    <source>
        <dbReference type="ARBA" id="ARBA00023136"/>
    </source>
</evidence>
<evidence type="ECO:0000313" key="11">
    <source>
        <dbReference type="EMBL" id="OZY85863.1"/>
    </source>
</evidence>
<evidence type="ECO:0000256" key="4">
    <source>
        <dbReference type="ARBA" id="ARBA00022692"/>
    </source>
</evidence>
<reference evidence="12" key="1">
    <citation type="submission" date="2017-05" db="EMBL/GenBank/DDBJ databases">
        <authorList>
            <person name="Barney B.M."/>
        </authorList>
    </citation>
    <scope>NUCLEOTIDE SEQUENCE [LARGE SCALE GENOMIC DNA]</scope>
    <source>
        <strain evidence="12">PSBB022</strain>
    </source>
</reference>
<evidence type="ECO:0000259" key="10">
    <source>
        <dbReference type="PROSITE" id="PS51123"/>
    </source>
</evidence>
<dbReference type="AlphaFoldDB" id="A0A266Q7K1"/>
<proteinExistence type="inferred from homology"/>
<dbReference type="PANTHER" id="PTHR30329:SF21">
    <property type="entry name" value="LIPOPROTEIN YIAD-RELATED"/>
    <property type="match status" value="1"/>
</dbReference>
<comment type="subcellular location">
    <subcellularLocation>
        <location evidence="1">Cell membrane</location>
        <topology evidence="1">Single-pass membrane protein</topology>
    </subcellularLocation>
</comment>
<keyword evidence="6 7" id="KW-0472">Membrane</keyword>
<dbReference type="STRING" id="1209072.GCA_000766945_01131"/>
<gene>
    <name evidence="11" type="ORF">CBP51_02145</name>
</gene>
<comment type="similarity">
    <text evidence="2">Belongs to the MotB family.</text>
</comment>
<accession>A0A266Q7K1</accession>
<dbReference type="InterPro" id="IPR036737">
    <property type="entry name" value="OmpA-like_sf"/>
</dbReference>
<dbReference type="InterPro" id="IPR006665">
    <property type="entry name" value="OmpA-like"/>
</dbReference>